<reference evidence="1 2" key="1">
    <citation type="submission" date="2017-01" db="EMBL/GenBank/DDBJ databases">
        <authorList>
            <person name="Varghese N."/>
            <person name="Submissions S."/>
        </authorList>
    </citation>
    <scope>NUCLEOTIDE SEQUENCE [LARGE SCALE GENOMIC DNA]</scope>
    <source>
        <strain evidence="1 2">ATCC 23464</strain>
    </source>
</reference>
<dbReference type="PROSITE" id="PS50890">
    <property type="entry name" value="PUA"/>
    <property type="match status" value="1"/>
</dbReference>
<organism evidence="1 2">
    <name type="scientific">Paenibacillus macquariensis</name>
    <dbReference type="NCBI Taxonomy" id="948756"/>
    <lineage>
        <taxon>Bacteria</taxon>
        <taxon>Bacillati</taxon>
        <taxon>Bacillota</taxon>
        <taxon>Bacilli</taxon>
        <taxon>Bacillales</taxon>
        <taxon>Paenibacillaceae</taxon>
        <taxon>Paenibacillus</taxon>
    </lineage>
</organism>
<dbReference type="Proteomes" id="UP000186666">
    <property type="component" value="Unassembled WGS sequence"/>
</dbReference>
<keyword evidence="2" id="KW-1185">Reference proteome</keyword>
<sequence length="131" mass="15433">MNPNKTLPQITEEEIKTIKNILEHYRYMKLVIKSFGERRTEDTGPKIKERRSTILDNYIDLTQQIERYHSLLTDEDMKLMIGLRYIQGYSHKETILSGNAEYSSKTLERRLKKGIEIIAKHFKSRGLFQAG</sequence>
<evidence type="ECO:0000313" key="1">
    <source>
        <dbReference type="EMBL" id="SIR72420.1"/>
    </source>
</evidence>
<accession>A0ABY1KER5</accession>
<evidence type="ECO:0008006" key="3">
    <source>
        <dbReference type="Google" id="ProtNLM"/>
    </source>
</evidence>
<dbReference type="EMBL" id="FTNK01000047">
    <property type="protein sequence ID" value="SIR72420.1"/>
    <property type="molecule type" value="Genomic_DNA"/>
</dbReference>
<protein>
    <recommendedName>
        <fullName evidence="3">ArpU family transcriptional regulator</fullName>
    </recommendedName>
</protein>
<proteinExistence type="predicted"/>
<comment type="caution">
    <text evidence="1">The sequence shown here is derived from an EMBL/GenBank/DDBJ whole genome shotgun (WGS) entry which is preliminary data.</text>
</comment>
<gene>
    <name evidence="1" type="ORF">SAMN05421578_1476</name>
</gene>
<dbReference type="RefSeq" id="WP_068591273.1">
    <property type="nucleotide sequence ID" value="NZ_FTNK01000047.1"/>
</dbReference>
<name>A0ABY1KER5_9BACL</name>
<evidence type="ECO:0000313" key="2">
    <source>
        <dbReference type="Proteomes" id="UP000186666"/>
    </source>
</evidence>